<protein>
    <submittedName>
        <fullName evidence="2">Uncharacterized protein</fullName>
    </submittedName>
</protein>
<keyword evidence="1" id="KW-0175">Coiled coil</keyword>
<accession>A0A521F8V4</accession>
<evidence type="ECO:0000313" key="3">
    <source>
        <dbReference type="Proteomes" id="UP000319040"/>
    </source>
</evidence>
<proteinExistence type="predicted"/>
<dbReference type="Proteomes" id="UP000319040">
    <property type="component" value="Unassembled WGS sequence"/>
</dbReference>
<dbReference type="AlphaFoldDB" id="A0A521F8V4"/>
<evidence type="ECO:0000256" key="1">
    <source>
        <dbReference type="SAM" id="Coils"/>
    </source>
</evidence>
<dbReference type="EMBL" id="FXTB01000016">
    <property type="protein sequence ID" value="SMO92598.1"/>
    <property type="molecule type" value="Genomic_DNA"/>
</dbReference>
<gene>
    <name evidence="2" type="ORF">SAMN06265379_11612</name>
</gene>
<feature type="coiled-coil region" evidence="1">
    <location>
        <begin position="100"/>
        <end position="131"/>
    </location>
</feature>
<evidence type="ECO:0000313" key="2">
    <source>
        <dbReference type="EMBL" id="SMO92598.1"/>
    </source>
</evidence>
<name>A0A521F8V4_SACCC</name>
<dbReference type="OrthoDB" id="1491334at2"/>
<reference evidence="2 3" key="1">
    <citation type="submission" date="2017-05" db="EMBL/GenBank/DDBJ databases">
        <authorList>
            <person name="Varghese N."/>
            <person name="Submissions S."/>
        </authorList>
    </citation>
    <scope>NUCLEOTIDE SEQUENCE [LARGE SCALE GENOMIC DNA]</scope>
    <source>
        <strain evidence="2 3">DSM 27040</strain>
    </source>
</reference>
<sequence>MSTPKMTFKSKGVLMTPLKVFPVNGKFILAVYQGNLSNFDLLVKYRQKDNSTKSGWSRLRTPKHIHWAVDLLIKMNIEKGKTKELVSFLLTYWNDKAKPIKDLNSRNELLEKKIIGEIEQEAAEYESLENKGEYSIRFILLMAKLLMFQEKSNYEQAYMFKNLLEALEHGENIFKIVSVATHNRR</sequence>
<dbReference type="RefSeq" id="WP_142534786.1">
    <property type="nucleotide sequence ID" value="NZ_FXTB01000016.1"/>
</dbReference>
<organism evidence="2 3">
    <name type="scientific">Saccharicrinis carchari</name>
    <dbReference type="NCBI Taxonomy" id="1168039"/>
    <lineage>
        <taxon>Bacteria</taxon>
        <taxon>Pseudomonadati</taxon>
        <taxon>Bacteroidota</taxon>
        <taxon>Bacteroidia</taxon>
        <taxon>Marinilabiliales</taxon>
        <taxon>Marinilabiliaceae</taxon>
        <taxon>Saccharicrinis</taxon>
    </lineage>
</organism>
<keyword evidence="3" id="KW-1185">Reference proteome</keyword>